<keyword evidence="1" id="KW-0121">Carboxypeptidase</keyword>
<evidence type="ECO:0000259" key="11">
    <source>
        <dbReference type="Pfam" id="PF00905"/>
    </source>
</evidence>
<evidence type="ECO:0000256" key="9">
    <source>
        <dbReference type="SAM" id="MobiDB-lite"/>
    </source>
</evidence>
<evidence type="ECO:0000259" key="12">
    <source>
        <dbReference type="Pfam" id="PF00912"/>
    </source>
</evidence>
<dbReference type="PANTHER" id="PTHR32282:SF34">
    <property type="entry name" value="PENICILLIN-BINDING PROTEIN 1A"/>
    <property type="match status" value="1"/>
</dbReference>
<evidence type="ECO:0000313" key="13">
    <source>
        <dbReference type="EMBL" id="GAA4130558.1"/>
    </source>
</evidence>
<dbReference type="InterPro" id="IPR036950">
    <property type="entry name" value="PBP_transglycosylase"/>
</dbReference>
<comment type="catalytic activity">
    <reaction evidence="8">
        <text>[GlcNAc-(1-&gt;4)-Mur2Ac(oyl-L-Ala-gamma-D-Glu-L-Lys-D-Ala-D-Ala)](n)-di-trans,octa-cis-undecaprenyl diphosphate + beta-D-GlcNAc-(1-&gt;4)-Mur2Ac(oyl-L-Ala-gamma-D-Glu-L-Lys-D-Ala-D-Ala)-di-trans,octa-cis-undecaprenyl diphosphate = [GlcNAc-(1-&gt;4)-Mur2Ac(oyl-L-Ala-gamma-D-Glu-L-Lys-D-Ala-D-Ala)](n+1)-di-trans,octa-cis-undecaprenyl diphosphate + di-trans,octa-cis-undecaprenyl diphosphate + H(+)</text>
        <dbReference type="Rhea" id="RHEA:23708"/>
        <dbReference type="Rhea" id="RHEA-COMP:9602"/>
        <dbReference type="Rhea" id="RHEA-COMP:9603"/>
        <dbReference type="ChEBI" id="CHEBI:15378"/>
        <dbReference type="ChEBI" id="CHEBI:58405"/>
        <dbReference type="ChEBI" id="CHEBI:60033"/>
        <dbReference type="ChEBI" id="CHEBI:78435"/>
        <dbReference type="EC" id="2.4.99.28"/>
    </reaction>
</comment>
<evidence type="ECO:0000256" key="7">
    <source>
        <dbReference type="ARBA" id="ARBA00034000"/>
    </source>
</evidence>
<feature type="chain" id="PRO_5047005240" evidence="10">
    <location>
        <begin position="21"/>
        <end position="746"/>
    </location>
</feature>
<name>A0ABP7Y4Z8_9ACTN</name>
<evidence type="ECO:0000256" key="3">
    <source>
        <dbReference type="ARBA" id="ARBA00022676"/>
    </source>
</evidence>
<evidence type="ECO:0000256" key="2">
    <source>
        <dbReference type="ARBA" id="ARBA00022670"/>
    </source>
</evidence>
<evidence type="ECO:0000313" key="14">
    <source>
        <dbReference type="Proteomes" id="UP001500266"/>
    </source>
</evidence>
<feature type="compositionally biased region" description="Low complexity" evidence="9">
    <location>
        <begin position="726"/>
        <end position="738"/>
    </location>
</feature>
<dbReference type="Pfam" id="PF00912">
    <property type="entry name" value="Transgly"/>
    <property type="match status" value="1"/>
</dbReference>
<dbReference type="RefSeq" id="WP_345017559.1">
    <property type="nucleotide sequence ID" value="NZ_BAABDO010000007.1"/>
</dbReference>
<feature type="signal peptide" evidence="10">
    <location>
        <begin position="1"/>
        <end position="20"/>
    </location>
</feature>
<feature type="region of interest" description="Disordered" evidence="9">
    <location>
        <begin position="621"/>
        <end position="746"/>
    </location>
</feature>
<dbReference type="InterPro" id="IPR001264">
    <property type="entry name" value="Glyco_trans_51"/>
</dbReference>
<dbReference type="InterPro" id="IPR023346">
    <property type="entry name" value="Lysozyme-like_dom_sf"/>
</dbReference>
<comment type="catalytic activity">
    <reaction evidence="7">
        <text>Preferential cleavage: (Ac)2-L-Lys-D-Ala-|-D-Ala. Also transpeptidation of peptidyl-alanyl moieties that are N-acyl substituents of D-alanine.</text>
        <dbReference type="EC" id="3.4.16.4"/>
    </reaction>
</comment>
<dbReference type="PANTHER" id="PTHR32282">
    <property type="entry name" value="BINDING PROTEIN TRANSPEPTIDASE, PUTATIVE-RELATED"/>
    <property type="match status" value="1"/>
</dbReference>
<dbReference type="Pfam" id="PF00905">
    <property type="entry name" value="Transpeptidase"/>
    <property type="match status" value="1"/>
</dbReference>
<keyword evidence="2" id="KW-0645">Protease</keyword>
<keyword evidence="5" id="KW-0378">Hydrolase</keyword>
<dbReference type="Gene3D" id="3.40.710.10">
    <property type="entry name" value="DD-peptidase/beta-lactamase superfamily"/>
    <property type="match status" value="1"/>
</dbReference>
<evidence type="ECO:0000256" key="8">
    <source>
        <dbReference type="ARBA" id="ARBA00049902"/>
    </source>
</evidence>
<keyword evidence="10" id="KW-0732">Signal</keyword>
<evidence type="ECO:0000256" key="10">
    <source>
        <dbReference type="SAM" id="SignalP"/>
    </source>
</evidence>
<feature type="compositionally biased region" description="Basic and acidic residues" evidence="9">
    <location>
        <begin position="648"/>
        <end position="662"/>
    </location>
</feature>
<organism evidence="13 14">
    <name type="scientific">Actinomadura keratinilytica</name>
    <dbReference type="NCBI Taxonomy" id="547461"/>
    <lineage>
        <taxon>Bacteria</taxon>
        <taxon>Bacillati</taxon>
        <taxon>Actinomycetota</taxon>
        <taxon>Actinomycetes</taxon>
        <taxon>Streptosporangiales</taxon>
        <taxon>Thermomonosporaceae</taxon>
        <taxon>Actinomadura</taxon>
    </lineage>
</organism>
<evidence type="ECO:0000256" key="4">
    <source>
        <dbReference type="ARBA" id="ARBA00022679"/>
    </source>
</evidence>
<evidence type="ECO:0000256" key="6">
    <source>
        <dbReference type="ARBA" id="ARBA00023268"/>
    </source>
</evidence>
<dbReference type="SUPFAM" id="SSF53955">
    <property type="entry name" value="Lysozyme-like"/>
    <property type="match status" value="1"/>
</dbReference>
<gene>
    <name evidence="13" type="ORF">GCM10022416_08360</name>
</gene>
<dbReference type="InterPro" id="IPR001460">
    <property type="entry name" value="PCN-bd_Tpept"/>
</dbReference>
<sequence length="746" mass="80912">MGGGLFSFLGLAALIGVAYAQTPVPDQGNEEATKTAAIFYYRDGKTEIGRLGTNRVPVTFDQIPEHVRYAVIAAENRTFYTDSGFSVKGITRAVWNNLTGGETQGGSTITQQLAKNYYLTPEQTMSRKFKEMFISLKLEDKLGSKNKILELYLNTIYFGRNSYGIQAASKSFFGKDVSKLSPDEGALLAAIIQQPGRFDPRSDDAEAVKQTQARYLYVLDGMRKMGKLSDADYAKYSQRMPQTKEIGGSATFGGQNGYMIKRALRELQRDQGISEDEVIRNGLRVVTTFDRKKMVAAKQAVEKSVPGVDPRKLLKQHVRLGLTSVNTTNGEVEAIYGGPDYLKQSFDNVWAGSAQAGSAMKPYVLATALKNGWSLRTTVENRSGVSFNGSGQVVPAGTPGALAPIRNSHSGPAAIDLIKATQESSNTGFVQLALKVGVPNVAETAENVGISSDLVEPYKNQAGLALGINDIRPIEQAAGYAVFANGGTYYQPHVVREVRTKDNAGEYKKLNWKVRKDVFSENVTRDVTYAMQQVVKPGGTATAAALSDRPVAGKTGTTEKNVATWFVGFTANPKLSTAVTMFNDKKKTLYIPGLGEISGGVVPARIWHAYTAAVAQGTTPEQFAPPVFGGDQQTFGKTTPTPTASETPEDRETEQPDCEDPRNRRHPKCAQQTPTAPTTPCPPGQGNGNCLPSSTPTPPNNDKFCEYFPNHPRCQGNDDDDDDSNDPTNPNPQQQSSPLTYSRSRP</sequence>
<dbReference type="Gene3D" id="1.10.3810.10">
    <property type="entry name" value="Biosynthetic peptidoglycan transglycosylase-like"/>
    <property type="match status" value="1"/>
</dbReference>
<evidence type="ECO:0000256" key="5">
    <source>
        <dbReference type="ARBA" id="ARBA00022801"/>
    </source>
</evidence>
<comment type="caution">
    <text evidence="13">The sequence shown here is derived from an EMBL/GenBank/DDBJ whole genome shotgun (WGS) entry which is preliminary data.</text>
</comment>
<keyword evidence="4" id="KW-0808">Transferase</keyword>
<reference evidence="14" key="1">
    <citation type="journal article" date="2019" name="Int. J. Syst. Evol. Microbiol.">
        <title>The Global Catalogue of Microorganisms (GCM) 10K type strain sequencing project: providing services to taxonomists for standard genome sequencing and annotation.</title>
        <authorList>
            <consortium name="The Broad Institute Genomics Platform"/>
            <consortium name="The Broad Institute Genome Sequencing Center for Infectious Disease"/>
            <person name="Wu L."/>
            <person name="Ma J."/>
        </authorList>
    </citation>
    <scope>NUCLEOTIDE SEQUENCE [LARGE SCALE GENOMIC DNA]</scope>
    <source>
        <strain evidence="14">JCM 17316</strain>
    </source>
</reference>
<keyword evidence="14" id="KW-1185">Reference proteome</keyword>
<keyword evidence="3" id="KW-0328">Glycosyltransferase</keyword>
<feature type="domain" description="Glycosyl transferase family 51" evidence="12">
    <location>
        <begin position="50"/>
        <end position="222"/>
    </location>
</feature>
<evidence type="ECO:0000256" key="1">
    <source>
        <dbReference type="ARBA" id="ARBA00022645"/>
    </source>
</evidence>
<accession>A0ABP7Y4Z8</accession>
<dbReference type="SUPFAM" id="SSF56601">
    <property type="entry name" value="beta-lactamase/transpeptidase-like"/>
    <property type="match status" value="1"/>
</dbReference>
<proteinExistence type="predicted"/>
<dbReference type="EMBL" id="BAABDO010000007">
    <property type="protein sequence ID" value="GAA4130558.1"/>
    <property type="molecule type" value="Genomic_DNA"/>
</dbReference>
<dbReference type="InterPro" id="IPR012338">
    <property type="entry name" value="Beta-lactam/transpept-like"/>
</dbReference>
<dbReference type="Proteomes" id="UP001500266">
    <property type="component" value="Unassembled WGS sequence"/>
</dbReference>
<feature type="domain" description="Penicillin-binding protein transpeptidase" evidence="11">
    <location>
        <begin position="325"/>
        <end position="585"/>
    </location>
</feature>
<protein>
    <submittedName>
        <fullName evidence="13">Transglycosylase domain-containing protein</fullName>
    </submittedName>
</protein>
<dbReference type="InterPro" id="IPR050396">
    <property type="entry name" value="Glycosyltr_51/Transpeptidase"/>
</dbReference>
<keyword evidence="6" id="KW-0511">Multifunctional enzyme</keyword>